<evidence type="ECO:0000256" key="3">
    <source>
        <dbReference type="ARBA" id="ARBA00022729"/>
    </source>
</evidence>
<dbReference type="GO" id="GO:0030001">
    <property type="term" value="P:metal ion transport"/>
    <property type="evidence" value="ECO:0007669"/>
    <property type="project" value="InterPro"/>
</dbReference>
<accession>A0A0B5FDJ5</accession>
<dbReference type="PRINTS" id="PR00690">
    <property type="entry name" value="ADHESNFAMILY"/>
</dbReference>
<evidence type="ECO:0000256" key="4">
    <source>
        <dbReference type="RuleBase" id="RU003512"/>
    </source>
</evidence>
<keyword evidence="6" id="KW-1185">Reference proteome</keyword>
<dbReference type="PANTHER" id="PTHR42953:SF3">
    <property type="entry name" value="HIGH-AFFINITY ZINC UPTAKE SYSTEM PROTEIN ZNUA"/>
    <property type="match status" value="1"/>
</dbReference>
<evidence type="ECO:0008006" key="7">
    <source>
        <dbReference type="Google" id="ProtNLM"/>
    </source>
</evidence>
<keyword evidence="3" id="KW-0732">Signal</keyword>
<sequence>MIRLRALFFVTGFFLCIAGTGWGEQNKKLSVFTTIEPQAYLLEKVGGKHLEVNVLVQAGQNMHTFEPAPRQLTKLARSQLYFTLGLPLEKPLLDRISSDKQAFEVIDASVGIERRAIDGEEAHHHDHGHTHHDQILDDPHIWLDPQRARKIAQNMAEALILRDPGHEADYRRNLQSLVEELDATHRQIKEKLAPFSGSAILVYHGAFGYFTDAYGLRQIAVEIGGKSPSARELSRLIDAARQYQVRVVFVQPQFSRSSARTLAEAINGRVATIDPLAPDYCDNLKRMAEAVHNALAD</sequence>
<dbReference type="InterPro" id="IPR006129">
    <property type="entry name" value="AdhesinB"/>
</dbReference>
<evidence type="ECO:0000256" key="2">
    <source>
        <dbReference type="ARBA" id="ARBA00022448"/>
    </source>
</evidence>
<dbReference type="Proteomes" id="UP000035036">
    <property type="component" value="Chromosome"/>
</dbReference>
<dbReference type="PRINTS" id="PR00691">
    <property type="entry name" value="ADHESINB"/>
</dbReference>
<dbReference type="GO" id="GO:0007155">
    <property type="term" value="P:cell adhesion"/>
    <property type="evidence" value="ECO:0007669"/>
    <property type="project" value="InterPro"/>
</dbReference>
<dbReference type="PANTHER" id="PTHR42953">
    <property type="entry name" value="HIGH-AFFINITY ZINC UPTAKE SYSTEM PROTEIN ZNUA-RELATED"/>
    <property type="match status" value="1"/>
</dbReference>
<dbReference type="HOGENOM" id="CLU_016838_1_0_7"/>
<dbReference type="OrthoDB" id="9810636at2"/>
<dbReference type="EMBL" id="CP010311">
    <property type="protein sequence ID" value="AJF05378.1"/>
    <property type="molecule type" value="Genomic_DNA"/>
</dbReference>
<reference evidence="5 6" key="1">
    <citation type="journal article" date="2015" name="Genome Announc.">
        <title>Genomes of Geoalkalibacter ferrihydriticus Z-0531T and Geoalkalibacter subterraneus Red1T, Two Haloalkaliphilic Metal-Reducing Deltaproteobacteria.</title>
        <authorList>
            <person name="Badalamenti J.P."/>
            <person name="Krajmalnik-Brown R."/>
            <person name="Torres C.I."/>
            <person name="Bond D.R."/>
        </authorList>
    </citation>
    <scope>NUCLEOTIDE SEQUENCE [LARGE SCALE GENOMIC DNA]</scope>
    <source>
        <strain evidence="5 6">Red1</strain>
    </source>
</reference>
<keyword evidence="2 4" id="KW-0813">Transport</keyword>
<comment type="similarity">
    <text evidence="1 4">Belongs to the bacterial solute-binding protein 9 family.</text>
</comment>
<dbReference type="InterPro" id="IPR006128">
    <property type="entry name" value="Lipoprotein_PsaA-like"/>
</dbReference>
<dbReference type="RefSeq" id="WP_040198651.1">
    <property type="nucleotide sequence ID" value="NZ_CP010311.1"/>
</dbReference>
<evidence type="ECO:0000313" key="6">
    <source>
        <dbReference type="Proteomes" id="UP000035036"/>
    </source>
</evidence>
<dbReference type="STRING" id="483547.GSUB_00575"/>
<organism evidence="5 6">
    <name type="scientific">Geoalkalibacter subterraneus</name>
    <dbReference type="NCBI Taxonomy" id="483547"/>
    <lineage>
        <taxon>Bacteria</taxon>
        <taxon>Pseudomonadati</taxon>
        <taxon>Thermodesulfobacteriota</taxon>
        <taxon>Desulfuromonadia</taxon>
        <taxon>Desulfuromonadales</taxon>
        <taxon>Geoalkalibacteraceae</taxon>
        <taxon>Geoalkalibacter</taxon>
    </lineage>
</organism>
<dbReference type="GO" id="GO:0046872">
    <property type="term" value="F:metal ion binding"/>
    <property type="evidence" value="ECO:0007669"/>
    <property type="project" value="InterPro"/>
</dbReference>
<gene>
    <name evidence="5" type="ORF">GSUB_00575</name>
</gene>
<protein>
    <recommendedName>
        <fullName evidence="7">ABC transporter substrate-binding protein</fullName>
    </recommendedName>
</protein>
<evidence type="ECO:0000313" key="5">
    <source>
        <dbReference type="EMBL" id="AJF05378.1"/>
    </source>
</evidence>
<dbReference type="InterPro" id="IPR050492">
    <property type="entry name" value="Bact_metal-bind_prot9"/>
</dbReference>
<dbReference type="Pfam" id="PF01297">
    <property type="entry name" value="ZnuA"/>
    <property type="match status" value="1"/>
</dbReference>
<proteinExistence type="inferred from homology"/>
<dbReference type="SUPFAM" id="SSF53807">
    <property type="entry name" value="Helical backbone' metal receptor"/>
    <property type="match status" value="1"/>
</dbReference>
<evidence type="ECO:0000256" key="1">
    <source>
        <dbReference type="ARBA" id="ARBA00011028"/>
    </source>
</evidence>
<dbReference type="Gene3D" id="3.40.50.1980">
    <property type="entry name" value="Nitrogenase molybdenum iron protein domain"/>
    <property type="match status" value="2"/>
</dbReference>
<dbReference type="AlphaFoldDB" id="A0A0B5FDJ5"/>
<dbReference type="KEGG" id="gsb:GSUB_00575"/>
<dbReference type="InterPro" id="IPR006127">
    <property type="entry name" value="ZnuA-like"/>
</dbReference>
<name>A0A0B5FDJ5_9BACT</name>